<reference evidence="1" key="1">
    <citation type="submission" date="2023-03" db="EMBL/GenBank/DDBJ databases">
        <title>Andean soil-derived lignocellulolytic bacterial consortium as a source of novel taxa and putative plastic-active enzymes.</title>
        <authorList>
            <person name="Diaz-Garcia L."/>
            <person name="Chuvochina M."/>
            <person name="Feuerriegel G."/>
            <person name="Bunk B."/>
            <person name="Sproer C."/>
            <person name="Streit W.R."/>
            <person name="Rodriguez L.M."/>
            <person name="Overmann J."/>
            <person name="Jimenez D.J."/>
        </authorList>
    </citation>
    <scope>NUCLEOTIDE SEQUENCE</scope>
    <source>
        <strain evidence="1">MAG 833</strain>
    </source>
</reference>
<gene>
    <name evidence="1" type="ORF">P0Y50_08970</name>
</gene>
<dbReference type="Pfam" id="PF09684">
    <property type="entry name" value="Tail_P2_I"/>
    <property type="match status" value="1"/>
</dbReference>
<accession>A0AAJ5WYM0</accession>
<evidence type="ECO:0000313" key="1">
    <source>
        <dbReference type="EMBL" id="WEK38684.1"/>
    </source>
</evidence>
<dbReference type="InterPro" id="IPR006521">
    <property type="entry name" value="Tail_protein_I"/>
</dbReference>
<sequence>MTETLLPPNATRFERALEKALATRLDALQVPIKDTLNADVIPVASLPWLGYSFGLRTWNADWPEMVRRSVVRNAIPTARRKGSVQSVRDVVEAFGGSLAIREWWQLTPMGPPFTFSIVLTLNGQSGEPVTARFVEEVVAEIDRAKPARAHFTFTQGLSLSGGVAVQGALRPVVIRRMEFEQAA</sequence>
<dbReference type="Proteomes" id="UP001213664">
    <property type="component" value="Chromosome"/>
</dbReference>
<name>A0AAJ5WYM0_9CAUL</name>
<dbReference type="NCBIfam" id="TIGR01634">
    <property type="entry name" value="tail_P2_I"/>
    <property type="match status" value="1"/>
</dbReference>
<dbReference type="EMBL" id="CP119326">
    <property type="protein sequence ID" value="WEK38684.1"/>
    <property type="molecule type" value="Genomic_DNA"/>
</dbReference>
<evidence type="ECO:0000313" key="2">
    <source>
        <dbReference type="Proteomes" id="UP001213664"/>
    </source>
</evidence>
<protein>
    <submittedName>
        <fullName evidence="1">Phage tail protein I</fullName>
    </submittedName>
</protein>
<proteinExistence type="predicted"/>
<dbReference type="AlphaFoldDB" id="A0AAJ5WYM0"/>
<organism evidence="1 2">
    <name type="scientific">Candidatus Brevundimonas colombiensis</name>
    <dbReference type="NCBI Taxonomy" id="3121376"/>
    <lineage>
        <taxon>Bacteria</taxon>
        <taxon>Pseudomonadati</taxon>
        <taxon>Pseudomonadota</taxon>
        <taxon>Alphaproteobacteria</taxon>
        <taxon>Caulobacterales</taxon>
        <taxon>Caulobacteraceae</taxon>
        <taxon>Brevundimonas</taxon>
    </lineage>
</organism>